<evidence type="ECO:0000256" key="3">
    <source>
        <dbReference type="ARBA" id="ARBA00023002"/>
    </source>
</evidence>
<name>A0ABT4TQ66_9ACTN</name>
<dbReference type="PANTHER" id="PTHR43408">
    <property type="entry name" value="FMN REDUCTASE (NADPH)"/>
    <property type="match status" value="1"/>
</dbReference>
<protein>
    <submittedName>
        <fullName evidence="6">FMN reductase</fullName>
    </submittedName>
</protein>
<accession>A0ABT4TQ66</accession>
<reference evidence="6" key="1">
    <citation type="submission" date="2023-01" db="EMBL/GenBank/DDBJ databases">
        <title>Draft genome sequence of Nocardiopsis sp. LSu2-4 isolated from halophytes.</title>
        <authorList>
            <person name="Duangmal K."/>
            <person name="Chantavorakit T."/>
        </authorList>
    </citation>
    <scope>NUCLEOTIDE SEQUENCE</scope>
    <source>
        <strain evidence="6">LSu2-4</strain>
    </source>
</reference>
<evidence type="ECO:0000313" key="6">
    <source>
        <dbReference type="EMBL" id="MDA2806829.1"/>
    </source>
</evidence>
<evidence type="ECO:0000256" key="4">
    <source>
        <dbReference type="SAM" id="MobiDB-lite"/>
    </source>
</evidence>
<dbReference type="InterPro" id="IPR051814">
    <property type="entry name" value="NAD(P)H-dep_FMN_reductase"/>
</dbReference>
<keyword evidence="3" id="KW-0560">Oxidoreductase</keyword>
<comment type="caution">
    <text evidence="6">The sequence shown here is derived from an EMBL/GenBank/DDBJ whole genome shotgun (WGS) entry which is preliminary data.</text>
</comment>
<keyword evidence="7" id="KW-1185">Reference proteome</keyword>
<dbReference type="NCBIfam" id="TIGR04037">
    <property type="entry name" value="LLM_duo_CE1759"/>
    <property type="match status" value="1"/>
</dbReference>
<evidence type="ECO:0000313" key="7">
    <source>
        <dbReference type="Proteomes" id="UP001165685"/>
    </source>
</evidence>
<evidence type="ECO:0000256" key="1">
    <source>
        <dbReference type="ARBA" id="ARBA00022630"/>
    </source>
</evidence>
<dbReference type="SUPFAM" id="SSF52218">
    <property type="entry name" value="Flavoproteins"/>
    <property type="match status" value="1"/>
</dbReference>
<keyword evidence="1" id="KW-0285">Flavoprotein</keyword>
<dbReference type="Proteomes" id="UP001165685">
    <property type="component" value="Unassembled WGS sequence"/>
</dbReference>
<organism evidence="6 7">
    <name type="scientific">Nocardiopsis suaedae</name>
    <dbReference type="NCBI Taxonomy" id="3018444"/>
    <lineage>
        <taxon>Bacteria</taxon>
        <taxon>Bacillati</taxon>
        <taxon>Actinomycetota</taxon>
        <taxon>Actinomycetes</taxon>
        <taxon>Streptosporangiales</taxon>
        <taxon>Nocardiopsidaceae</taxon>
        <taxon>Nocardiopsis</taxon>
    </lineage>
</organism>
<dbReference type="InterPro" id="IPR005025">
    <property type="entry name" value="FMN_Rdtase-like_dom"/>
</dbReference>
<gene>
    <name evidence="6" type="ORF">O4U47_20145</name>
</gene>
<dbReference type="InterPro" id="IPR029039">
    <property type="entry name" value="Flavoprotein-like_sf"/>
</dbReference>
<dbReference type="EMBL" id="JAQFWP010000041">
    <property type="protein sequence ID" value="MDA2806829.1"/>
    <property type="molecule type" value="Genomic_DNA"/>
</dbReference>
<dbReference type="InterPro" id="IPR023932">
    <property type="entry name" value="CE1759_FMN_reduct"/>
</dbReference>
<sequence length="205" mass="21473">MTEKRIVAVAAGLSTPSSTRLLADRLSGAVDTALRETGGTASVETVELREHARALGEAMAAGFPSGELKRAVDAVAGADGVIAVTPVFNASYSGLFKSFFDLVDIDDLQGTPVLIGATGGSPRHSLVLEHAMRPMFAYLRAVVAPTAVYAASEDWGGGGDVHASLTERVSRAGGELAALVSGRPKRERPDPYEEPVPFERLLRGE</sequence>
<proteinExistence type="predicted"/>
<feature type="region of interest" description="Disordered" evidence="4">
    <location>
        <begin position="180"/>
        <end position="205"/>
    </location>
</feature>
<keyword evidence="2" id="KW-0288">FMN</keyword>
<dbReference type="Gene3D" id="3.40.50.360">
    <property type="match status" value="1"/>
</dbReference>
<dbReference type="PANTHER" id="PTHR43408:SF2">
    <property type="entry name" value="FMN REDUCTASE (NADPH)"/>
    <property type="match status" value="1"/>
</dbReference>
<dbReference type="RefSeq" id="WP_270679463.1">
    <property type="nucleotide sequence ID" value="NZ_JAQFWP010000041.1"/>
</dbReference>
<evidence type="ECO:0000256" key="2">
    <source>
        <dbReference type="ARBA" id="ARBA00022643"/>
    </source>
</evidence>
<feature type="domain" description="NADPH-dependent FMN reductase-like" evidence="5">
    <location>
        <begin position="5"/>
        <end position="155"/>
    </location>
</feature>
<dbReference type="Pfam" id="PF03358">
    <property type="entry name" value="FMN_red"/>
    <property type="match status" value="1"/>
</dbReference>
<evidence type="ECO:0000259" key="5">
    <source>
        <dbReference type="Pfam" id="PF03358"/>
    </source>
</evidence>